<keyword evidence="4 7" id="KW-0547">Nucleotide-binding</keyword>
<dbReference type="PROSITE" id="PS00108">
    <property type="entry name" value="PROTEIN_KINASE_ST"/>
    <property type="match status" value="1"/>
</dbReference>
<feature type="domain" description="Protein kinase" evidence="10">
    <location>
        <begin position="26"/>
        <end position="278"/>
    </location>
</feature>
<accession>A0A0J6XRZ0</accession>
<dbReference type="SUPFAM" id="SSF56112">
    <property type="entry name" value="Protein kinase-like (PK-like)"/>
    <property type="match status" value="1"/>
</dbReference>
<comment type="caution">
    <text evidence="11">The sequence shown here is derived from an EMBL/GenBank/DDBJ whole genome shotgun (WGS) entry which is preliminary data.</text>
</comment>
<dbReference type="PANTHER" id="PTHR43289:SF6">
    <property type="entry name" value="SERINE_THREONINE-PROTEIN KINASE NEKL-3"/>
    <property type="match status" value="1"/>
</dbReference>
<organism evidence="11 12">
    <name type="scientific">Streptomyces roseus</name>
    <dbReference type="NCBI Taxonomy" id="66430"/>
    <lineage>
        <taxon>Bacteria</taxon>
        <taxon>Bacillati</taxon>
        <taxon>Actinomycetota</taxon>
        <taxon>Actinomycetes</taxon>
        <taxon>Kitasatosporales</taxon>
        <taxon>Streptomycetaceae</taxon>
        <taxon>Streptomyces</taxon>
    </lineage>
</organism>
<dbReference type="Gene3D" id="3.30.200.20">
    <property type="entry name" value="Phosphorylase Kinase, domain 1"/>
    <property type="match status" value="1"/>
</dbReference>
<keyword evidence="3" id="KW-0808">Transferase</keyword>
<evidence type="ECO:0000313" key="12">
    <source>
        <dbReference type="Proteomes" id="UP000035932"/>
    </source>
</evidence>
<protein>
    <recommendedName>
        <fullName evidence="1">non-specific serine/threonine protein kinase</fullName>
        <ecNumber evidence="1">2.7.11.1</ecNumber>
    </recommendedName>
</protein>
<dbReference type="PATRIC" id="fig|66430.4.peg.4841"/>
<dbReference type="EC" id="2.7.11.1" evidence="1"/>
<evidence type="ECO:0000256" key="6">
    <source>
        <dbReference type="ARBA" id="ARBA00022840"/>
    </source>
</evidence>
<keyword evidence="9" id="KW-0812">Transmembrane</keyword>
<feature type="region of interest" description="Disordered" evidence="8">
    <location>
        <begin position="369"/>
        <end position="423"/>
    </location>
</feature>
<keyword evidence="12" id="KW-1185">Reference proteome</keyword>
<dbReference type="GO" id="GO:0004674">
    <property type="term" value="F:protein serine/threonine kinase activity"/>
    <property type="evidence" value="ECO:0007669"/>
    <property type="project" value="UniProtKB-KW"/>
</dbReference>
<dbReference type="PANTHER" id="PTHR43289">
    <property type="entry name" value="MITOGEN-ACTIVATED PROTEIN KINASE KINASE KINASE 20-RELATED"/>
    <property type="match status" value="1"/>
</dbReference>
<gene>
    <name evidence="11" type="ORF">ACS04_12110</name>
</gene>
<feature type="transmembrane region" description="Helical" evidence="9">
    <location>
        <begin position="343"/>
        <end position="363"/>
    </location>
</feature>
<name>A0A0J6XRZ0_9ACTN</name>
<keyword evidence="5 11" id="KW-0418">Kinase</keyword>
<evidence type="ECO:0000256" key="1">
    <source>
        <dbReference type="ARBA" id="ARBA00012513"/>
    </source>
</evidence>
<dbReference type="SMART" id="SM00220">
    <property type="entry name" value="S_TKc"/>
    <property type="match status" value="1"/>
</dbReference>
<feature type="region of interest" description="Disordered" evidence="8">
    <location>
        <begin position="283"/>
        <end position="338"/>
    </location>
</feature>
<dbReference type="STRING" id="66430.ACS04_12110"/>
<dbReference type="AlphaFoldDB" id="A0A0J6XRZ0"/>
<evidence type="ECO:0000256" key="3">
    <source>
        <dbReference type="ARBA" id="ARBA00022679"/>
    </source>
</evidence>
<sequence length="574" mass="58920">MGARGRRGNNVSHDGPGSSIVIAGRYRLEKRLGRGGMGTVWRAGDELLGRPVAVKELHVDGGAETKGALREARTVAQVRHPHVVVVHDVVEHDGRPHIVMELVEGGSLADRLGAEGPLGPAETARTGLALLGALRAAHARGVLHRDVKPANVLLEADTGRVVLTDFGIASVAGATTVSETGAFVGSPEYTSPERMQGAAAGPESDLWSLGVLMCAALSGKSPFHRDSLGGVLHAVVFAEFRPPAQAGPLAPVIRGLLERVPERRMDAAEAERLLSAYLSTGRVPALADRGPGPDPRPAPGAGTGTGTAGPGADGGAGASGPGYSPTEHVARPSGAPARRTRPALRAGLIAALFAAVVAGAVAVTTQLGERSPDAARRPPQTTASAAGRATTPSLSPSPADAKPARTTSAPAAAAAKPAPPGYRSVSDAEGFSLAVPNGFQRSTDDQRVFYVSPDGAFRIGVKAKPAGAEGPVTVMRLSHANGPATNPGYRDGTVVPTTHNGLPAALWEFTWDGFTAAEGARHTFDVCWQEDGHMYDLWVSAPTGRLAEARSHFDAALDSFAPQGPVGTFAPDAP</sequence>
<dbReference type="GO" id="GO:0005524">
    <property type="term" value="F:ATP binding"/>
    <property type="evidence" value="ECO:0007669"/>
    <property type="project" value="UniProtKB-UniRule"/>
</dbReference>
<evidence type="ECO:0000259" key="10">
    <source>
        <dbReference type="PROSITE" id="PS50011"/>
    </source>
</evidence>
<dbReference type="PROSITE" id="PS00107">
    <property type="entry name" value="PROTEIN_KINASE_ATP"/>
    <property type="match status" value="1"/>
</dbReference>
<dbReference type="EMBL" id="LFML01000046">
    <property type="protein sequence ID" value="KMO97558.1"/>
    <property type="molecule type" value="Genomic_DNA"/>
</dbReference>
<feature type="binding site" evidence="7">
    <location>
        <position position="55"/>
    </location>
    <ligand>
        <name>ATP</name>
        <dbReference type="ChEBI" id="CHEBI:30616"/>
    </ligand>
</feature>
<evidence type="ECO:0000256" key="4">
    <source>
        <dbReference type="ARBA" id="ARBA00022741"/>
    </source>
</evidence>
<keyword evidence="9" id="KW-1133">Transmembrane helix</keyword>
<keyword evidence="2 11" id="KW-0723">Serine/threonine-protein kinase</keyword>
<reference evidence="11 12" key="1">
    <citation type="submission" date="2015-06" db="EMBL/GenBank/DDBJ databases">
        <title>Recapitulation of the evolution of biosynthetic gene clusters reveals hidden chemical diversity on bacterial genomes.</title>
        <authorList>
            <person name="Cruz-Morales P."/>
            <person name="Martinez-Guerrero C."/>
            <person name="Morales-Escalante M.A."/>
            <person name="Yanez-Guerra L.A."/>
            <person name="Kopp J.F."/>
            <person name="Feldmann J."/>
            <person name="Ramos-Aboites H.E."/>
            <person name="Barona-Gomez F."/>
        </authorList>
    </citation>
    <scope>NUCLEOTIDE SEQUENCE [LARGE SCALE GENOMIC DNA]</scope>
    <source>
        <strain evidence="11 12">ATCC 31245</strain>
    </source>
</reference>
<dbReference type="PROSITE" id="PS50011">
    <property type="entry name" value="PROTEIN_KINASE_DOM"/>
    <property type="match status" value="1"/>
</dbReference>
<dbReference type="InterPro" id="IPR017441">
    <property type="entry name" value="Protein_kinase_ATP_BS"/>
</dbReference>
<dbReference type="InterPro" id="IPR000719">
    <property type="entry name" value="Prot_kinase_dom"/>
</dbReference>
<dbReference type="Proteomes" id="UP000035932">
    <property type="component" value="Unassembled WGS sequence"/>
</dbReference>
<evidence type="ECO:0000256" key="9">
    <source>
        <dbReference type="SAM" id="Phobius"/>
    </source>
</evidence>
<evidence type="ECO:0000313" key="11">
    <source>
        <dbReference type="EMBL" id="KMO97558.1"/>
    </source>
</evidence>
<evidence type="ECO:0000256" key="2">
    <source>
        <dbReference type="ARBA" id="ARBA00022527"/>
    </source>
</evidence>
<proteinExistence type="predicted"/>
<dbReference type="CDD" id="cd14014">
    <property type="entry name" value="STKc_PknB_like"/>
    <property type="match status" value="1"/>
</dbReference>
<dbReference type="Gene3D" id="3.40.1000.10">
    <property type="entry name" value="Mog1/PsbP, alpha/beta/alpha sandwich"/>
    <property type="match status" value="1"/>
</dbReference>
<dbReference type="InterPro" id="IPR008271">
    <property type="entry name" value="Ser/Thr_kinase_AS"/>
</dbReference>
<feature type="compositionally biased region" description="Low complexity" evidence="8">
    <location>
        <begin position="404"/>
        <end position="416"/>
    </location>
</feature>
<evidence type="ECO:0000256" key="8">
    <source>
        <dbReference type="SAM" id="MobiDB-lite"/>
    </source>
</evidence>
<keyword evidence="6 7" id="KW-0067">ATP-binding</keyword>
<dbReference type="OrthoDB" id="9762169at2"/>
<dbReference type="Gene3D" id="1.10.510.10">
    <property type="entry name" value="Transferase(Phosphotransferase) domain 1"/>
    <property type="match status" value="1"/>
</dbReference>
<evidence type="ECO:0000256" key="7">
    <source>
        <dbReference type="PROSITE-ProRule" id="PRU10141"/>
    </source>
</evidence>
<dbReference type="Pfam" id="PF00069">
    <property type="entry name" value="Pkinase"/>
    <property type="match status" value="1"/>
</dbReference>
<feature type="compositionally biased region" description="Polar residues" evidence="8">
    <location>
        <begin position="379"/>
        <end position="396"/>
    </location>
</feature>
<dbReference type="RefSeq" id="WP_048476559.1">
    <property type="nucleotide sequence ID" value="NZ_JBIRUD010000022.1"/>
</dbReference>
<dbReference type="InterPro" id="IPR011009">
    <property type="entry name" value="Kinase-like_dom_sf"/>
</dbReference>
<evidence type="ECO:0000256" key="5">
    <source>
        <dbReference type="ARBA" id="ARBA00022777"/>
    </source>
</evidence>
<feature type="compositionally biased region" description="Gly residues" evidence="8">
    <location>
        <begin position="301"/>
        <end position="320"/>
    </location>
</feature>
<keyword evidence="9" id="KW-0472">Membrane</keyword>